<organism evidence="3 4">
    <name type="scientific">Phascolomyces articulosus</name>
    <dbReference type="NCBI Taxonomy" id="60185"/>
    <lineage>
        <taxon>Eukaryota</taxon>
        <taxon>Fungi</taxon>
        <taxon>Fungi incertae sedis</taxon>
        <taxon>Mucoromycota</taxon>
        <taxon>Mucoromycotina</taxon>
        <taxon>Mucoromycetes</taxon>
        <taxon>Mucorales</taxon>
        <taxon>Lichtheimiaceae</taxon>
        <taxon>Phascolomyces</taxon>
    </lineage>
</organism>
<evidence type="ECO:0000313" key="3">
    <source>
        <dbReference type="EMBL" id="KAI9266438.1"/>
    </source>
</evidence>
<gene>
    <name evidence="3" type="ORF">BDA99DRAFT_570852</name>
</gene>
<sequence length="305" mass="34600">MAVTATTANSFIVRPPPRSSSLRRPSNNNNNNTTATTPRAGWLSKLSQSYGIGNKQRWQTRFFILLDTELRCYKNEHSQTPSSVIDLHAICQPVVMTSSINGQAHCFRLEPTTREGNHNRPLTIACQSAQELSVWVAALRSIIYKLKYQQEQLSPPRQQFTHGGIKEPMTVQQQQQQQKETIHRCHYEEESISRRRGVLIPPLMVHPLDEIPTTVMVQSPVLSDTTTTSEEDDEETVEQVEARIAYVAGQRNSHATVVKNDTMALNNENLANANPTTTTTDRRKLSSYSPTFLLYQERFHLLNNN</sequence>
<dbReference type="Proteomes" id="UP001209540">
    <property type="component" value="Unassembled WGS sequence"/>
</dbReference>
<dbReference type="EMBL" id="JAIXMP010000010">
    <property type="protein sequence ID" value="KAI9266438.1"/>
    <property type="molecule type" value="Genomic_DNA"/>
</dbReference>
<dbReference type="CDD" id="cd00821">
    <property type="entry name" value="PH"/>
    <property type="match status" value="1"/>
</dbReference>
<feature type="region of interest" description="Disordered" evidence="1">
    <location>
        <begin position="1"/>
        <end position="40"/>
    </location>
</feature>
<evidence type="ECO:0000256" key="1">
    <source>
        <dbReference type="SAM" id="MobiDB-lite"/>
    </source>
</evidence>
<keyword evidence="4" id="KW-1185">Reference proteome</keyword>
<dbReference type="Gene3D" id="2.30.29.30">
    <property type="entry name" value="Pleckstrin-homology domain (PH domain)/Phosphotyrosine-binding domain (PTB)"/>
    <property type="match status" value="1"/>
</dbReference>
<dbReference type="Pfam" id="PF00169">
    <property type="entry name" value="PH"/>
    <property type="match status" value="1"/>
</dbReference>
<dbReference type="SMART" id="SM00233">
    <property type="entry name" value="PH"/>
    <property type="match status" value="1"/>
</dbReference>
<reference evidence="3" key="2">
    <citation type="submission" date="2023-02" db="EMBL/GenBank/DDBJ databases">
        <authorList>
            <consortium name="DOE Joint Genome Institute"/>
            <person name="Mondo S.J."/>
            <person name="Chang Y."/>
            <person name="Wang Y."/>
            <person name="Ahrendt S."/>
            <person name="Andreopoulos W."/>
            <person name="Barry K."/>
            <person name="Beard J."/>
            <person name="Benny G.L."/>
            <person name="Blankenship S."/>
            <person name="Bonito G."/>
            <person name="Cuomo C."/>
            <person name="Desiro A."/>
            <person name="Gervers K.A."/>
            <person name="Hundley H."/>
            <person name="Kuo A."/>
            <person name="LaButti K."/>
            <person name="Lang B.F."/>
            <person name="Lipzen A."/>
            <person name="O'Donnell K."/>
            <person name="Pangilinan J."/>
            <person name="Reynolds N."/>
            <person name="Sandor L."/>
            <person name="Smith M.W."/>
            <person name="Tsang A."/>
            <person name="Grigoriev I.V."/>
            <person name="Stajich J.E."/>
            <person name="Spatafora J.W."/>
        </authorList>
    </citation>
    <scope>NUCLEOTIDE SEQUENCE</scope>
    <source>
        <strain evidence="3">RSA 2281</strain>
    </source>
</reference>
<dbReference type="PROSITE" id="PS50003">
    <property type="entry name" value="PH_DOMAIN"/>
    <property type="match status" value="1"/>
</dbReference>
<dbReference type="AlphaFoldDB" id="A0AAD5PER9"/>
<evidence type="ECO:0000259" key="2">
    <source>
        <dbReference type="PROSITE" id="PS50003"/>
    </source>
</evidence>
<proteinExistence type="predicted"/>
<dbReference type="InterPro" id="IPR001849">
    <property type="entry name" value="PH_domain"/>
</dbReference>
<comment type="caution">
    <text evidence="3">The sequence shown here is derived from an EMBL/GenBank/DDBJ whole genome shotgun (WGS) entry which is preliminary data.</text>
</comment>
<feature type="compositionally biased region" description="Low complexity" evidence="1">
    <location>
        <begin position="19"/>
        <end position="39"/>
    </location>
</feature>
<dbReference type="SUPFAM" id="SSF50729">
    <property type="entry name" value="PH domain-like"/>
    <property type="match status" value="1"/>
</dbReference>
<accession>A0AAD5PER9</accession>
<dbReference type="PANTHER" id="PTHR14336">
    <property type="entry name" value="TANDEM PH DOMAIN CONTAINING PROTEIN"/>
    <property type="match status" value="1"/>
</dbReference>
<dbReference type="InterPro" id="IPR011993">
    <property type="entry name" value="PH-like_dom_sf"/>
</dbReference>
<feature type="compositionally biased region" description="Polar residues" evidence="1">
    <location>
        <begin position="1"/>
        <end position="10"/>
    </location>
</feature>
<name>A0AAD5PER9_9FUNG</name>
<dbReference type="InterPro" id="IPR051707">
    <property type="entry name" value="PI-Interact_SigTrans_Reg"/>
</dbReference>
<feature type="domain" description="PH" evidence="2">
    <location>
        <begin position="36"/>
        <end position="144"/>
    </location>
</feature>
<protein>
    <recommendedName>
        <fullName evidence="2">PH domain-containing protein</fullName>
    </recommendedName>
</protein>
<evidence type="ECO:0000313" key="4">
    <source>
        <dbReference type="Proteomes" id="UP001209540"/>
    </source>
</evidence>
<reference evidence="3" key="1">
    <citation type="journal article" date="2022" name="IScience">
        <title>Evolution of zygomycete secretomes and the origins of terrestrial fungal ecologies.</title>
        <authorList>
            <person name="Chang Y."/>
            <person name="Wang Y."/>
            <person name="Mondo S."/>
            <person name="Ahrendt S."/>
            <person name="Andreopoulos W."/>
            <person name="Barry K."/>
            <person name="Beard J."/>
            <person name="Benny G.L."/>
            <person name="Blankenship S."/>
            <person name="Bonito G."/>
            <person name="Cuomo C."/>
            <person name="Desiro A."/>
            <person name="Gervers K.A."/>
            <person name="Hundley H."/>
            <person name="Kuo A."/>
            <person name="LaButti K."/>
            <person name="Lang B.F."/>
            <person name="Lipzen A."/>
            <person name="O'Donnell K."/>
            <person name="Pangilinan J."/>
            <person name="Reynolds N."/>
            <person name="Sandor L."/>
            <person name="Smith M.E."/>
            <person name="Tsang A."/>
            <person name="Grigoriev I.V."/>
            <person name="Stajich J.E."/>
            <person name="Spatafora J.W."/>
        </authorList>
    </citation>
    <scope>NUCLEOTIDE SEQUENCE</scope>
    <source>
        <strain evidence="3">RSA 2281</strain>
    </source>
</reference>